<dbReference type="AlphaFoldDB" id="A0A1G4JE72"/>
<reference evidence="1 2" key="1">
    <citation type="submission" date="2016-03" db="EMBL/GenBank/DDBJ databases">
        <authorList>
            <person name="Devillers H."/>
        </authorList>
    </citation>
    <scope>NUCLEOTIDE SEQUENCE [LARGE SCALE GENOMIC DNA]</scope>
    <source>
        <strain evidence="1">CBS 11717</strain>
    </source>
</reference>
<dbReference type="Proteomes" id="UP000191024">
    <property type="component" value="Chromosome D"/>
</dbReference>
<evidence type="ECO:0000313" key="1">
    <source>
        <dbReference type="EMBL" id="SCU88514.1"/>
    </source>
</evidence>
<gene>
    <name evidence="1" type="ORF">LAMI_0D10374G</name>
</gene>
<dbReference type="STRING" id="1230905.A0A1G4JE72"/>
<sequence length="385" mass="43653">MEVYIRFNDDCESDYTFQVEKGDTLKTKILRIFDENEGLSRFMVLKPSIFYKDTPVGLYKSMHPGFLTENGCLIFHYDADKKEYLKELDVKNEIMDQLWPGQLVLPKWELNMTAILTYALIMLAWLYTDLPDAISPTPGICLTNQVSKRLLKVADSLGYHAIAAKLNEEIQVNSAGLIAQWLFFTLHILKVTVITLVFYTGLANPVALNPWKFYRTRKVVVDKDSNQLKDTLRKIGWVGAKKATYDDYRDTYYNYEIEKAGGLVPAYKSGAMQAAANPGLALLPGEGFQTPLDARFTGSTFKTMEESRKFVLSEEYFVQLEKDLKANIGKCDGEVPKINSEIRRFRRYGLFECGPELAKLVALRKEVAPEPPSASAADAKEKKAQ</sequence>
<organism evidence="1 2">
    <name type="scientific">Lachancea mirantina</name>
    <dbReference type="NCBI Taxonomy" id="1230905"/>
    <lineage>
        <taxon>Eukaryota</taxon>
        <taxon>Fungi</taxon>
        <taxon>Dikarya</taxon>
        <taxon>Ascomycota</taxon>
        <taxon>Saccharomycotina</taxon>
        <taxon>Saccharomycetes</taxon>
        <taxon>Saccharomycetales</taxon>
        <taxon>Saccharomycetaceae</taxon>
        <taxon>Lachancea</taxon>
    </lineage>
</organism>
<keyword evidence="2" id="KW-1185">Reference proteome</keyword>
<dbReference type="OrthoDB" id="4076669at2759"/>
<protein>
    <submittedName>
        <fullName evidence="1">LAMI_0D10374g1_1</fullName>
    </submittedName>
</protein>
<evidence type="ECO:0000313" key="2">
    <source>
        <dbReference type="Proteomes" id="UP000191024"/>
    </source>
</evidence>
<accession>A0A1G4JE72</accession>
<dbReference type="InterPro" id="IPR022757">
    <property type="entry name" value="Gsf2"/>
</dbReference>
<name>A0A1G4JE72_9SACH</name>
<dbReference type="Pfam" id="PF11055">
    <property type="entry name" value="Gsf2"/>
    <property type="match status" value="1"/>
</dbReference>
<proteinExistence type="predicted"/>
<dbReference type="EMBL" id="LT598463">
    <property type="protein sequence ID" value="SCU88514.1"/>
    <property type="molecule type" value="Genomic_DNA"/>
</dbReference>